<sequence>MSPFRFFTTDGFATSSLGLPDADARQFIYSSGNESCLRQRF</sequence>
<keyword evidence="2" id="KW-1185">Reference proteome</keyword>
<dbReference type="Proteomes" id="UP000011866">
    <property type="component" value="Chromosome"/>
</dbReference>
<protein>
    <submittedName>
        <fullName evidence="1">Uncharacterized protein</fullName>
    </submittedName>
</protein>
<dbReference type="KEGG" id="tol:TOL_2734"/>
<organism evidence="1 2">
    <name type="scientific">Thalassolituus oleivorans MIL-1</name>
    <dbReference type="NCBI Taxonomy" id="1298593"/>
    <lineage>
        <taxon>Bacteria</taxon>
        <taxon>Pseudomonadati</taxon>
        <taxon>Pseudomonadota</taxon>
        <taxon>Gammaproteobacteria</taxon>
        <taxon>Oceanospirillales</taxon>
        <taxon>Oceanospirillaceae</taxon>
        <taxon>Thalassolituus</taxon>
    </lineage>
</organism>
<dbReference type="HOGENOM" id="CLU_3277921_0_0_6"/>
<evidence type="ECO:0000313" key="1">
    <source>
        <dbReference type="EMBL" id="CCU73131.1"/>
    </source>
</evidence>
<proteinExistence type="predicted"/>
<gene>
    <name evidence="1" type="ORF">TOL_2734</name>
</gene>
<name>M5DTA5_9GAMM</name>
<reference evidence="1 2" key="1">
    <citation type="journal article" date="2013" name="Genome Announc.">
        <title>Genome Sequence of Thalassolituus oleivorans MIL-1 (DSM 14913T).</title>
        <authorList>
            <person name="Golyshin P.N."/>
            <person name="Werner J."/>
            <person name="Chernikova T.N."/>
            <person name="Tran H."/>
            <person name="Ferrer M."/>
            <person name="Yakimov M.M."/>
            <person name="Teeling H."/>
            <person name="Golyshina O.V."/>
        </authorList>
    </citation>
    <scope>NUCLEOTIDE SEQUENCE [LARGE SCALE GENOMIC DNA]</scope>
    <source>
        <strain evidence="1 2">MIL-1</strain>
    </source>
</reference>
<accession>M5DTA5</accession>
<evidence type="ECO:0000313" key="2">
    <source>
        <dbReference type="Proteomes" id="UP000011866"/>
    </source>
</evidence>
<dbReference type="EMBL" id="HF680312">
    <property type="protein sequence ID" value="CCU73131.1"/>
    <property type="molecule type" value="Genomic_DNA"/>
</dbReference>
<dbReference type="AlphaFoldDB" id="M5DTA5"/>